<dbReference type="InterPro" id="IPR050679">
    <property type="entry name" value="Bact_HTH_transcr_reg"/>
</dbReference>
<comment type="caution">
    <text evidence="5">The sequence shown here is derived from an EMBL/GenBank/DDBJ whole genome shotgun (WGS) entry which is preliminary data.</text>
</comment>
<keyword evidence="2" id="KW-0238">DNA-binding</keyword>
<gene>
    <name evidence="5" type="ORF">ACFQ16_23245</name>
</gene>
<dbReference type="InterPro" id="IPR036390">
    <property type="entry name" value="WH_DNA-bd_sf"/>
</dbReference>
<evidence type="ECO:0000259" key="4">
    <source>
        <dbReference type="PROSITE" id="PS50949"/>
    </source>
</evidence>
<evidence type="ECO:0000313" key="5">
    <source>
        <dbReference type="EMBL" id="MFD0922672.1"/>
    </source>
</evidence>
<dbReference type="SUPFAM" id="SSF64288">
    <property type="entry name" value="Chorismate lyase-like"/>
    <property type="match status" value="1"/>
</dbReference>
<keyword evidence="1" id="KW-0805">Transcription regulation</keyword>
<evidence type="ECO:0000256" key="1">
    <source>
        <dbReference type="ARBA" id="ARBA00023015"/>
    </source>
</evidence>
<protein>
    <submittedName>
        <fullName evidence="5">GntR family transcriptional regulator</fullName>
    </submittedName>
</protein>
<dbReference type="Proteomes" id="UP001597018">
    <property type="component" value="Unassembled WGS sequence"/>
</dbReference>
<dbReference type="InterPro" id="IPR000524">
    <property type="entry name" value="Tscrpt_reg_HTH_GntR"/>
</dbReference>
<evidence type="ECO:0000256" key="3">
    <source>
        <dbReference type="ARBA" id="ARBA00023163"/>
    </source>
</evidence>
<dbReference type="Gene3D" id="3.40.1410.10">
    <property type="entry name" value="Chorismate lyase-like"/>
    <property type="match status" value="1"/>
</dbReference>
<dbReference type="InterPro" id="IPR011663">
    <property type="entry name" value="UTRA"/>
</dbReference>
<dbReference type="CDD" id="cd07377">
    <property type="entry name" value="WHTH_GntR"/>
    <property type="match status" value="1"/>
</dbReference>
<feature type="domain" description="HTH gntR-type" evidence="4">
    <location>
        <begin position="15"/>
        <end position="82"/>
    </location>
</feature>
<dbReference type="PANTHER" id="PTHR44846">
    <property type="entry name" value="MANNOSYL-D-GLYCERATE TRANSPORT/METABOLISM SYSTEM REPRESSOR MNGR-RELATED"/>
    <property type="match status" value="1"/>
</dbReference>
<dbReference type="Pfam" id="PF00392">
    <property type="entry name" value="GntR"/>
    <property type="match status" value="1"/>
</dbReference>
<dbReference type="PRINTS" id="PR00035">
    <property type="entry name" value="HTHGNTR"/>
</dbReference>
<dbReference type="Pfam" id="PF07702">
    <property type="entry name" value="UTRA"/>
    <property type="match status" value="1"/>
</dbReference>
<name>A0ABW3FXQ1_9PSEU</name>
<proteinExistence type="predicted"/>
<keyword evidence="6" id="KW-1185">Reference proteome</keyword>
<dbReference type="SMART" id="SM00345">
    <property type="entry name" value="HTH_GNTR"/>
    <property type="match status" value="1"/>
</dbReference>
<dbReference type="SUPFAM" id="SSF46785">
    <property type="entry name" value="Winged helix' DNA-binding domain"/>
    <property type="match status" value="1"/>
</dbReference>
<sequence length="251" mass="27318">MSDPRTARGAWRLRADRARQVADVVRQQIADGVFGTGLLPDERTLVAEHGASRNAVREALRLLSAEGLVVRNRGVGTRVVARKYEHGLDRLAGLAEALHEHGPISNEVRAAHRIRPPDAVAARLGLAAEQPVVYLERLRWLGDRPLSLDLTYLAEDIGAPLLSEDLENRDVFALIEETSGMPLGSAEVSVQSVNADAETAAVLGVAEGAAVFAIDRLTRLADNRPVDLESIRIRGDRITLRSVLRRTGERA</sequence>
<dbReference type="EMBL" id="JBHTIW010000023">
    <property type="protein sequence ID" value="MFD0922672.1"/>
    <property type="molecule type" value="Genomic_DNA"/>
</dbReference>
<dbReference type="PROSITE" id="PS50949">
    <property type="entry name" value="HTH_GNTR"/>
    <property type="match status" value="1"/>
</dbReference>
<dbReference type="InterPro" id="IPR036388">
    <property type="entry name" value="WH-like_DNA-bd_sf"/>
</dbReference>
<evidence type="ECO:0000256" key="2">
    <source>
        <dbReference type="ARBA" id="ARBA00023125"/>
    </source>
</evidence>
<accession>A0ABW3FXQ1</accession>
<dbReference type="RefSeq" id="WP_263253500.1">
    <property type="nucleotide sequence ID" value="NZ_BAABLT010000042.1"/>
</dbReference>
<dbReference type="PANTHER" id="PTHR44846:SF17">
    <property type="entry name" value="GNTR-FAMILY TRANSCRIPTIONAL REGULATOR"/>
    <property type="match status" value="1"/>
</dbReference>
<dbReference type="Gene3D" id="1.10.10.10">
    <property type="entry name" value="Winged helix-like DNA-binding domain superfamily/Winged helix DNA-binding domain"/>
    <property type="match status" value="1"/>
</dbReference>
<dbReference type="InterPro" id="IPR028978">
    <property type="entry name" value="Chorismate_lyase_/UTRA_dom_sf"/>
</dbReference>
<dbReference type="SMART" id="SM00866">
    <property type="entry name" value="UTRA"/>
    <property type="match status" value="1"/>
</dbReference>
<evidence type="ECO:0000313" key="6">
    <source>
        <dbReference type="Proteomes" id="UP001597018"/>
    </source>
</evidence>
<keyword evidence="3" id="KW-0804">Transcription</keyword>
<reference evidence="6" key="1">
    <citation type="journal article" date="2019" name="Int. J. Syst. Evol. Microbiol.">
        <title>The Global Catalogue of Microorganisms (GCM) 10K type strain sequencing project: providing services to taxonomists for standard genome sequencing and annotation.</title>
        <authorList>
            <consortium name="The Broad Institute Genomics Platform"/>
            <consortium name="The Broad Institute Genome Sequencing Center for Infectious Disease"/>
            <person name="Wu L."/>
            <person name="Ma J."/>
        </authorList>
    </citation>
    <scope>NUCLEOTIDE SEQUENCE [LARGE SCALE GENOMIC DNA]</scope>
    <source>
        <strain evidence="6">CCUG 56401</strain>
    </source>
</reference>
<organism evidence="5 6">
    <name type="scientific">Saccharopolyspora rosea</name>
    <dbReference type="NCBI Taxonomy" id="524884"/>
    <lineage>
        <taxon>Bacteria</taxon>
        <taxon>Bacillati</taxon>
        <taxon>Actinomycetota</taxon>
        <taxon>Actinomycetes</taxon>
        <taxon>Pseudonocardiales</taxon>
        <taxon>Pseudonocardiaceae</taxon>
        <taxon>Saccharopolyspora</taxon>
    </lineage>
</organism>